<dbReference type="GO" id="GO:0005975">
    <property type="term" value="P:carbohydrate metabolic process"/>
    <property type="evidence" value="ECO:0007669"/>
    <property type="project" value="InterPro"/>
</dbReference>
<dbReference type="PRINTS" id="PR00110">
    <property type="entry name" value="ALPHAAMYLASE"/>
</dbReference>
<keyword evidence="11 14" id="KW-0119">Carbohydrate metabolism</keyword>
<dbReference type="CDD" id="cd11317">
    <property type="entry name" value="AmyAc_bac_euk_AmyA"/>
    <property type="match status" value="1"/>
</dbReference>
<dbReference type="PANTHER" id="PTHR43447">
    <property type="entry name" value="ALPHA-AMYLASE"/>
    <property type="match status" value="1"/>
</dbReference>
<comment type="catalytic activity">
    <reaction evidence="1 14">
        <text>Endohydrolysis of (1-&gt;4)-alpha-D-glucosidic linkages in polysaccharides containing three or more (1-&gt;4)-alpha-linked D-glucose units.</text>
        <dbReference type="EC" id="3.2.1.1"/>
    </reaction>
</comment>
<evidence type="ECO:0000256" key="6">
    <source>
        <dbReference type="ARBA" id="ARBA00012595"/>
    </source>
</evidence>
<name>A0A2Z4BXI3_CRACN</name>
<comment type="cofactor">
    <cofactor evidence="2">
        <name>Ca(2+)</name>
        <dbReference type="ChEBI" id="CHEBI:29108"/>
    </cofactor>
</comment>
<proteinExistence type="evidence at transcript level"/>
<dbReference type="SMART" id="SM00632">
    <property type="entry name" value="Aamy_C"/>
    <property type="match status" value="1"/>
</dbReference>
<reference evidence="19" key="1">
    <citation type="submission" date="2018-03" db="EMBL/GenBank/DDBJ databases">
        <title>Transcriptome analysis of polymorphic digestive enzymes indicates high plasticity in food utilization by the brown shrimp Crangon crangon (Crustacea, Caridea).</title>
        <authorList>
            <person name="Martinez-Alarcon D."/>
            <person name="Harms L."/>
            <person name="Hagen W."/>
            <person name="Saborowski R."/>
        </authorList>
    </citation>
    <scope>NUCLEOTIDE SEQUENCE</scope>
    <source>
        <tissue evidence="19">Hepatopancreas</tissue>
    </source>
</reference>
<evidence type="ECO:0000256" key="4">
    <source>
        <dbReference type="ARBA" id="ARBA00008061"/>
    </source>
</evidence>
<protein>
    <recommendedName>
        <fullName evidence="6 14">Alpha-amylase</fullName>
        <ecNumber evidence="6 14">3.2.1.1</ecNumber>
    </recommendedName>
</protein>
<evidence type="ECO:0000256" key="11">
    <source>
        <dbReference type="ARBA" id="ARBA00023277"/>
    </source>
</evidence>
<evidence type="ECO:0000256" key="8">
    <source>
        <dbReference type="ARBA" id="ARBA00022801"/>
    </source>
</evidence>
<dbReference type="SUPFAM" id="SSF51011">
    <property type="entry name" value="Glycosyl hydrolase domain"/>
    <property type="match status" value="1"/>
</dbReference>
<dbReference type="SUPFAM" id="SSF51445">
    <property type="entry name" value="(Trans)glycosidases"/>
    <property type="match status" value="1"/>
</dbReference>
<evidence type="ECO:0000256" key="7">
    <source>
        <dbReference type="ARBA" id="ARBA00022723"/>
    </source>
</evidence>
<dbReference type="InterPro" id="IPR031319">
    <property type="entry name" value="A-amylase_C"/>
</dbReference>
<feature type="signal peptide" evidence="16">
    <location>
        <begin position="1"/>
        <end position="21"/>
    </location>
</feature>
<evidence type="ECO:0000256" key="1">
    <source>
        <dbReference type="ARBA" id="ARBA00000548"/>
    </source>
</evidence>
<keyword evidence="9" id="KW-0106">Calcium</keyword>
<comment type="similarity">
    <text evidence="4 13">Belongs to the glycosyl hydrolase 13 family.</text>
</comment>
<evidence type="ECO:0000256" key="12">
    <source>
        <dbReference type="ARBA" id="ARBA00023295"/>
    </source>
</evidence>
<comment type="subunit">
    <text evidence="5">Monomer.</text>
</comment>
<evidence type="ECO:0000259" key="18">
    <source>
        <dbReference type="SMART" id="SM00642"/>
    </source>
</evidence>
<keyword evidence="8 14" id="KW-0378">Hydrolase</keyword>
<dbReference type="EMBL" id="MH055762">
    <property type="protein sequence ID" value="AWU67110.1"/>
    <property type="molecule type" value="mRNA"/>
</dbReference>
<keyword evidence="10" id="KW-0868">Chloride</keyword>
<dbReference type="Gene3D" id="2.60.40.1180">
    <property type="entry name" value="Golgi alpha-mannosidase II"/>
    <property type="match status" value="1"/>
</dbReference>
<feature type="region of interest" description="Disordered" evidence="15">
    <location>
        <begin position="600"/>
        <end position="622"/>
    </location>
</feature>
<dbReference type="InterPro" id="IPR006046">
    <property type="entry name" value="Alpha_amylase"/>
</dbReference>
<evidence type="ECO:0000256" key="5">
    <source>
        <dbReference type="ARBA" id="ARBA00011245"/>
    </source>
</evidence>
<dbReference type="InterPro" id="IPR013780">
    <property type="entry name" value="Glyco_hydro_b"/>
</dbReference>
<feature type="domain" description="Alpha-amylase C-terminal" evidence="17">
    <location>
        <begin position="421"/>
        <end position="497"/>
    </location>
</feature>
<evidence type="ECO:0000256" key="15">
    <source>
        <dbReference type="SAM" id="MobiDB-lite"/>
    </source>
</evidence>
<dbReference type="GO" id="GO:0004556">
    <property type="term" value="F:alpha-amylase activity"/>
    <property type="evidence" value="ECO:0007669"/>
    <property type="project" value="UniProtKB-UniRule"/>
</dbReference>
<dbReference type="Gene3D" id="3.20.20.80">
    <property type="entry name" value="Glycosidases"/>
    <property type="match status" value="1"/>
</dbReference>
<evidence type="ECO:0000256" key="16">
    <source>
        <dbReference type="SAM" id="SignalP"/>
    </source>
</evidence>
<evidence type="ECO:0000259" key="17">
    <source>
        <dbReference type="SMART" id="SM00632"/>
    </source>
</evidence>
<dbReference type="AlphaFoldDB" id="A0A2Z4BXI3"/>
<evidence type="ECO:0000256" key="9">
    <source>
        <dbReference type="ARBA" id="ARBA00022837"/>
    </source>
</evidence>
<accession>A0A2Z4BXI3</accession>
<evidence type="ECO:0000256" key="10">
    <source>
        <dbReference type="ARBA" id="ARBA00023214"/>
    </source>
</evidence>
<evidence type="ECO:0000313" key="19">
    <source>
        <dbReference type="EMBL" id="AWU67110.1"/>
    </source>
</evidence>
<dbReference type="GO" id="GO:0046872">
    <property type="term" value="F:metal ion binding"/>
    <property type="evidence" value="ECO:0007669"/>
    <property type="project" value="UniProtKB-KW"/>
</dbReference>
<organism evidence="19">
    <name type="scientific">Crangon crangon</name>
    <name type="common">Brown shrimp</name>
    <dbReference type="NCBI Taxonomy" id="491138"/>
    <lineage>
        <taxon>Eukaryota</taxon>
        <taxon>Metazoa</taxon>
        <taxon>Ecdysozoa</taxon>
        <taxon>Arthropoda</taxon>
        <taxon>Crustacea</taxon>
        <taxon>Multicrustacea</taxon>
        <taxon>Malacostraca</taxon>
        <taxon>Eumalacostraca</taxon>
        <taxon>Eucarida</taxon>
        <taxon>Decapoda</taxon>
        <taxon>Pleocyemata</taxon>
        <taxon>Caridea</taxon>
        <taxon>Crangonoidea</taxon>
        <taxon>Crangonidae</taxon>
        <taxon>Crangon</taxon>
    </lineage>
</organism>
<keyword evidence="12 14" id="KW-0326">Glycosidase</keyword>
<dbReference type="EC" id="3.2.1.1" evidence="6 14"/>
<keyword evidence="16" id="KW-0732">Signal</keyword>
<evidence type="ECO:0000256" key="3">
    <source>
        <dbReference type="ARBA" id="ARBA00001923"/>
    </source>
</evidence>
<comment type="cofactor">
    <cofactor evidence="3">
        <name>chloride</name>
        <dbReference type="ChEBI" id="CHEBI:17996"/>
    </cofactor>
</comment>
<feature type="compositionally biased region" description="Polar residues" evidence="15">
    <location>
        <begin position="606"/>
        <end position="622"/>
    </location>
</feature>
<dbReference type="Pfam" id="PF00128">
    <property type="entry name" value="Alpha-amylase"/>
    <property type="match status" value="1"/>
</dbReference>
<evidence type="ECO:0000256" key="13">
    <source>
        <dbReference type="RuleBase" id="RU003615"/>
    </source>
</evidence>
<feature type="domain" description="Glycosyl hydrolase family 13 catalytic" evidence="18">
    <location>
        <begin position="35"/>
        <end position="411"/>
    </location>
</feature>
<feature type="chain" id="PRO_5016376829" description="Alpha-amylase" evidence="16">
    <location>
        <begin position="22"/>
        <end position="724"/>
    </location>
</feature>
<dbReference type="Pfam" id="PF02806">
    <property type="entry name" value="Alpha-amylase_C"/>
    <property type="match status" value="1"/>
</dbReference>
<sequence length="724" mass="80221">MQWLFILRLVALAYALSLSSAQEVGYETPACNGKTVIVHLFEWRWTDVALECERFLAGAGYCGVQLSPPNEHVVITEEYPYPWWQRYQPVSYKLESRSGNEEEFVDMVHRCNAVGVRIFVDAVVNHMAGLGRQGVGSAGTSFNSDNLDFPGVPYTPEDFTPREMCPSGSGSVDNYGDPYNVRNCYLVGLTDLYGATDHVQQSVAAYFSKLVDIGVAGFRIDAAKHMWPEDLQAMMDLTNDLNSDQGFPAGTRPFFYHEVIDRNDGAVTVQEYYGMGRITEFRYSQKIAWGIQDPSQLEGVYDPGWFMADPDKAFVFVDNHDNQRGHGGAGDTLTHKWPHDYRLGVAFTLAQPYGYTRVMSSYYFDDDTDAGPPHNSDYSTSNVIINGENQCEGGWVCEHRWPSIFKMVRFRNAVSSTGWWENYYCDGNAVAFSRGDKGFFAMVKYGTLSQTFQSGMPAGTYEDIISCQSVTVKGDGTVQVSITNEEEPVFAICQGCDCSDIPIVTATPGPDYSTTTVTTTQGPTAPPIVEGIHRTVVFIQKQTSDGQDLFIRGGIDAEHRPGCTSEVTTDPCAIDMETNSLGETNHYIKYNTWRQGDTRLDWQGSEPGQGTYQGQPASGSPLAWTSNQPGNPGYQELNQWGEHYWMIDTNMDCSQAENGWFEIKAFVTNSGSGWEGDINQASSCTGTAGGSAPYTTKNHLGRCGYVNVFTFDSPNCIVNIFPSF</sequence>
<evidence type="ECO:0000256" key="2">
    <source>
        <dbReference type="ARBA" id="ARBA00001913"/>
    </source>
</evidence>
<dbReference type="InterPro" id="IPR006048">
    <property type="entry name" value="A-amylase/branching_C"/>
</dbReference>
<evidence type="ECO:0000256" key="14">
    <source>
        <dbReference type="RuleBase" id="RU361134"/>
    </source>
</evidence>
<dbReference type="InterPro" id="IPR006047">
    <property type="entry name" value="GH13_cat_dom"/>
</dbReference>
<dbReference type="SMART" id="SM00642">
    <property type="entry name" value="Aamy"/>
    <property type="match status" value="1"/>
</dbReference>
<keyword evidence="7" id="KW-0479">Metal-binding</keyword>
<dbReference type="InterPro" id="IPR017853">
    <property type="entry name" value="GH"/>
</dbReference>